<reference evidence="2" key="1">
    <citation type="submission" date="2020-09" db="EMBL/GenBank/DDBJ databases">
        <title>Leviviricetes taxonomy.</title>
        <authorList>
            <person name="Stockdale S.R."/>
            <person name="Callanan J."/>
            <person name="Adriaenssens E.M."/>
            <person name="Kuhn J.H."/>
            <person name="Rumnieks J."/>
            <person name="Shkoporov A."/>
            <person name="Draper L.A."/>
            <person name="Ross P."/>
            <person name="Hill C."/>
        </authorList>
    </citation>
    <scope>NUCLEOTIDE SEQUENCE</scope>
</reference>
<dbReference type="GeneID" id="80399482"/>
<gene>
    <name evidence="2" type="primary">SRR6960799_5_2</name>
</gene>
<feature type="region of interest" description="Disordered" evidence="1">
    <location>
        <begin position="1"/>
        <end position="23"/>
    </location>
</feature>
<dbReference type="RefSeq" id="YP_010770230.1">
    <property type="nucleotide sequence ID" value="NC_074203.1"/>
</dbReference>
<sequence length="178" mass="19621">MSNVFNPGWSWTESSRTTELPTTSLTQSSFAPKVANNSMNSFHLVQSTYGTPAYLQVKCTKVPDIYENTGVNPASQMPVKTGKRAELTFYGLGNDTITQGTLVKDYVVPIGMTLSFWMPEAYLDTDEMMNHYFSVILQEVLLGSLLHEDSTVTPAVTSVDFMQLLKGVLNLPGVLPVE</sequence>
<evidence type="ECO:0000313" key="2">
    <source>
        <dbReference type="EMBL" id="DAD50662.1"/>
    </source>
</evidence>
<proteinExistence type="predicted"/>
<dbReference type="KEGG" id="vg:80399482"/>
<evidence type="ECO:0000256" key="1">
    <source>
        <dbReference type="SAM" id="MobiDB-lite"/>
    </source>
</evidence>
<dbReference type="EMBL" id="BK013590">
    <property type="protein sequence ID" value="DAD50662.1"/>
    <property type="molecule type" value="Genomic_RNA"/>
</dbReference>
<dbReference type="GO" id="GO:0019028">
    <property type="term" value="C:viral capsid"/>
    <property type="evidence" value="ECO:0007669"/>
    <property type="project" value="UniProtKB-KW"/>
</dbReference>
<keyword evidence="2" id="KW-0946">Virion</keyword>
<protein>
    <submittedName>
        <fullName evidence="2">Coat protein</fullName>
    </submittedName>
</protein>
<accession>A0A8S5KY05</accession>
<keyword evidence="2" id="KW-0167">Capsid protein</keyword>
<dbReference type="Proteomes" id="UP000677007">
    <property type="component" value="Segment"/>
</dbReference>
<evidence type="ECO:0000313" key="3">
    <source>
        <dbReference type="Proteomes" id="UP000677007"/>
    </source>
</evidence>
<organism evidence="2 3">
    <name type="scientific">ssRNA phage SRR6960799_5</name>
    <dbReference type="NCBI Taxonomy" id="2786601"/>
    <lineage>
        <taxon>Viruses</taxon>
        <taxon>Riboviria</taxon>
        <taxon>Orthornavirae</taxon>
        <taxon>Lenarviricota</taxon>
        <taxon>Leviviricetes</taxon>
        <taxon>Timlovirales</taxon>
        <taxon>Blumeviridae</taxon>
        <taxon>Shihmovirus</taxon>
        <taxon>Shihmovirus sp. 'borborovivens'</taxon>
    </lineage>
</organism>
<name>A0A8S5KY05_9VIRU</name>